<dbReference type="InterPro" id="IPR013985">
    <property type="entry name" value="Ald_Fedxn_OxRdtase_dom3"/>
</dbReference>
<dbReference type="GO" id="GO:0051539">
    <property type="term" value="F:4 iron, 4 sulfur cluster binding"/>
    <property type="evidence" value="ECO:0007669"/>
    <property type="project" value="UniProtKB-KW"/>
</dbReference>
<evidence type="ECO:0000256" key="4">
    <source>
        <dbReference type="ARBA" id="ARBA00022723"/>
    </source>
</evidence>
<protein>
    <submittedName>
        <fullName evidence="10">Aldehyde:ferredoxin oxidoreductase</fullName>
    </submittedName>
</protein>
<evidence type="ECO:0000256" key="8">
    <source>
        <dbReference type="ARBA" id="ARBA00049934"/>
    </source>
</evidence>
<dbReference type="GO" id="GO:0046872">
    <property type="term" value="F:metal ion binding"/>
    <property type="evidence" value="ECO:0007669"/>
    <property type="project" value="UniProtKB-KW"/>
</dbReference>
<keyword evidence="5" id="KW-0560">Oxidoreductase</keyword>
<accession>A0A4R8MGG9</accession>
<sequence length="578" mass="63394">MKGRTLHVDLASGTDRLLDDNRLFSEWLGGSAAATELLFRYGAPKGDPLAPESPVIFAIGPFSALYPVATKTAALFKSPLSGELGESHAGGRLAMSFREAGIAALVITGRAERPSYLAIENDTVAVKSASTFWGQSATATDRILREAESKTGRKISVVRIGPAGERLSPMACATVDGSRHFGRLGLGAVLGSKNLKAIVVSGTKTLPLAKPKEFKAVYDILYDRVVRSKEMKKYHDLGTAANVRPLSMIRGLPTRNFSQGNFEGADDISGERFAGEFLVQHTACAHCQCGCIHLAELREEFAPYHYSTNRVSYDYELIYAMGSMLSLSSPEDVLKLLLVTEKQGWDVISLGCTLAWATESFLRGTLSLAETGDLPLSFGDGAAYLEMLERMAKGQGEFYRDLEKGCAFCARKYGGEEWAVQYGGVEPGGYMTGENFAVTCMMGVRHSHLDDTGYSIDQKLLNAAQPLEDQVRAQVKEARWRMVLNSLMICLFARGVYDEEIILSGLDALGLEWDAEKLQAMSEKALLRKYEWKALCGFDHSLVKIPKKMYSVQTATGLIGRESLEERLRLYRKYAGLL</sequence>
<dbReference type="Pfam" id="PF02730">
    <property type="entry name" value="AFOR_N"/>
    <property type="match status" value="1"/>
</dbReference>
<keyword evidence="11" id="KW-1185">Reference proteome</keyword>
<dbReference type="SUPFAM" id="SSF56228">
    <property type="entry name" value="Aldehyde ferredoxin oxidoreductase, N-terminal domain"/>
    <property type="match status" value="1"/>
</dbReference>
<keyword evidence="7" id="KW-0411">Iron-sulfur</keyword>
<evidence type="ECO:0000256" key="3">
    <source>
        <dbReference type="ARBA" id="ARBA00022485"/>
    </source>
</evidence>
<evidence type="ECO:0000256" key="7">
    <source>
        <dbReference type="ARBA" id="ARBA00023014"/>
    </source>
</evidence>
<comment type="similarity">
    <text evidence="2">Belongs to the AOR/FOR family.</text>
</comment>
<dbReference type="AlphaFoldDB" id="A0A4R8MGG9"/>
<dbReference type="InterPro" id="IPR036503">
    <property type="entry name" value="Ald_Fedxn_OxRdtase_N_sf"/>
</dbReference>
<dbReference type="Gene3D" id="1.10.599.10">
    <property type="entry name" value="Aldehyde Ferredoxin Oxidoreductase Protein, subunit A, domain 3"/>
    <property type="match status" value="1"/>
</dbReference>
<dbReference type="SUPFAM" id="SSF48310">
    <property type="entry name" value="Aldehyde ferredoxin oxidoreductase, C-terminal domains"/>
    <property type="match status" value="1"/>
</dbReference>
<evidence type="ECO:0000256" key="6">
    <source>
        <dbReference type="ARBA" id="ARBA00023004"/>
    </source>
</evidence>
<name>A0A4R8MGG9_9BACT</name>
<reference evidence="10 11" key="1">
    <citation type="submission" date="2019-03" db="EMBL/GenBank/DDBJ databases">
        <title>Genomic Encyclopedia of Type Strains, Phase IV (KMG-IV): sequencing the most valuable type-strain genomes for metagenomic binning, comparative biology and taxonomic classification.</title>
        <authorList>
            <person name="Goeker M."/>
        </authorList>
    </citation>
    <scope>NUCLEOTIDE SEQUENCE [LARGE SCALE GENOMIC DNA]</scope>
    <source>
        <strain evidence="10 11">DSM 25964</strain>
    </source>
</reference>
<dbReference type="GO" id="GO:0009055">
    <property type="term" value="F:electron transfer activity"/>
    <property type="evidence" value="ECO:0007669"/>
    <property type="project" value="InterPro"/>
</dbReference>
<dbReference type="Proteomes" id="UP000295066">
    <property type="component" value="Unassembled WGS sequence"/>
</dbReference>
<dbReference type="PANTHER" id="PTHR30038">
    <property type="entry name" value="ALDEHYDE FERREDOXIN OXIDOREDUCTASE"/>
    <property type="match status" value="1"/>
</dbReference>
<comment type="cofactor">
    <cofactor evidence="1">
        <name>[4Fe-4S] cluster</name>
        <dbReference type="ChEBI" id="CHEBI:49883"/>
    </cofactor>
</comment>
<evidence type="ECO:0000259" key="9">
    <source>
        <dbReference type="SMART" id="SM00790"/>
    </source>
</evidence>
<dbReference type="InterPro" id="IPR001203">
    <property type="entry name" value="OxRdtase_Ald_Fedxn_C"/>
</dbReference>
<dbReference type="RefSeq" id="WP_133955852.1">
    <property type="nucleotide sequence ID" value="NZ_SORI01000002.1"/>
</dbReference>
<keyword evidence="3" id="KW-0004">4Fe-4S</keyword>
<dbReference type="InterPro" id="IPR036021">
    <property type="entry name" value="Tungsten_al_ferr_oxy-like_C"/>
</dbReference>
<dbReference type="SMART" id="SM00790">
    <property type="entry name" value="AFOR_N"/>
    <property type="match status" value="1"/>
</dbReference>
<dbReference type="Gene3D" id="3.60.9.10">
    <property type="entry name" value="Aldehyde ferredoxin oxidoreductase, N-terminal domain"/>
    <property type="match status" value="1"/>
</dbReference>
<dbReference type="OrthoDB" id="9763894at2"/>
<organism evidence="10 11">
    <name type="scientific">Aminivibrio pyruvatiphilus</name>
    <dbReference type="NCBI Taxonomy" id="1005740"/>
    <lineage>
        <taxon>Bacteria</taxon>
        <taxon>Thermotogati</taxon>
        <taxon>Synergistota</taxon>
        <taxon>Synergistia</taxon>
        <taxon>Synergistales</taxon>
        <taxon>Aminobacteriaceae</taxon>
        <taxon>Aminivibrio</taxon>
    </lineage>
</organism>
<comment type="caution">
    <text evidence="10">The sequence shown here is derived from an EMBL/GenBank/DDBJ whole genome shotgun (WGS) entry which is preliminary data.</text>
</comment>
<dbReference type="GO" id="GO:0016625">
    <property type="term" value="F:oxidoreductase activity, acting on the aldehyde or oxo group of donors, iron-sulfur protein as acceptor"/>
    <property type="evidence" value="ECO:0007669"/>
    <property type="project" value="InterPro"/>
</dbReference>
<comment type="cofactor">
    <cofactor evidence="8">
        <name>tungstopterin</name>
        <dbReference type="ChEBI" id="CHEBI:30402"/>
    </cofactor>
</comment>
<dbReference type="PANTHER" id="PTHR30038:SF8">
    <property type="entry name" value="ALDEHYDE FERREDOXIN OXIDOREDUCTASE"/>
    <property type="match status" value="1"/>
</dbReference>
<dbReference type="EMBL" id="SORI01000002">
    <property type="protein sequence ID" value="TDY63056.1"/>
    <property type="molecule type" value="Genomic_DNA"/>
</dbReference>
<evidence type="ECO:0000256" key="2">
    <source>
        <dbReference type="ARBA" id="ARBA00011032"/>
    </source>
</evidence>
<evidence type="ECO:0000313" key="11">
    <source>
        <dbReference type="Proteomes" id="UP000295066"/>
    </source>
</evidence>
<keyword evidence="4" id="KW-0479">Metal-binding</keyword>
<dbReference type="InterPro" id="IPR013984">
    <property type="entry name" value="Ald_Fedxn_OxRdtase_dom2"/>
</dbReference>
<feature type="domain" description="Aldehyde ferredoxin oxidoreductase N-terminal" evidence="9">
    <location>
        <begin position="1"/>
        <end position="204"/>
    </location>
</feature>
<gene>
    <name evidence="10" type="ORF">C8D99_10237</name>
</gene>
<dbReference type="InterPro" id="IPR013983">
    <property type="entry name" value="Ald_Fedxn_OxRdtase_N"/>
</dbReference>
<dbReference type="InterPro" id="IPR051919">
    <property type="entry name" value="W-dependent_AOR"/>
</dbReference>
<keyword evidence="6" id="KW-0408">Iron</keyword>
<proteinExistence type="inferred from homology"/>
<dbReference type="Pfam" id="PF01314">
    <property type="entry name" value="AFOR_C"/>
    <property type="match status" value="1"/>
</dbReference>
<evidence type="ECO:0000313" key="10">
    <source>
        <dbReference type="EMBL" id="TDY63056.1"/>
    </source>
</evidence>
<dbReference type="Gene3D" id="1.10.569.10">
    <property type="entry name" value="Aldehyde Ferredoxin Oxidoreductase Protein, subunit A, domain 2"/>
    <property type="match status" value="1"/>
</dbReference>
<evidence type="ECO:0000256" key="5">
    <source>
        <dbReference type="ARBA" id="ARBA00023002"/>
    </source>
</evidence>
<evidence type="ECO:0000256" key="1">
    <source>
        <dbReference type="ARBA" id="ARBA00001966"/>
    </source>
</evidence>